<feature type="region of interest" description="Disordered" evidence="6">
    <location>
        <begin position="101"/>
        <end position="176"/>
    </location>
</feature>
<comment type="subcellular location">
    <subcellularLocation>
        <location evidence="1">Nucleus</location>
    </subcellularLocation>
</comment>
<dbReference type="PROSITE" id="PS50888">
    <property type="entry name" value="BHLH"/>
    <property type="match status" value="1"/>
</dbReference>
<evidence type="ECO:0000313" key="9">
    <source>
        <dbReference type="Proteomes" id="UP001327560"/>
    </source>
</evidence>
<dbReference type="Proteomes" id="UP001327560">
    <property type="component" value="Chromosome 9"/>
</dbReference>
<dbReference type="GO" id="GO:0005634">
    <property type="term" value="C:nucleus"/>
    <property type="evidence" value="ECO:0007669"/>
    <property type="project" value="UniProtKB-SubCell"/>
</dbReference>
<dbReference type="SMART" id="SM00353">
    <property type="entry name" value="HLH"/>
    <property type="match status" value="1"/>
</dbReference>
<dbReference type="InterPro" id="IPR011598">
    <property type="entry name" value="bHLH_dom"/>
</dbReference>
<comment type="similarity">
    <text evidence="2">Belongs to the bHLH protein family.</text>
</comment>
<dbReference type="GO" id="GO:0046983">
    <property type="term" value="F:protein dimerization activity"/>
    <property type="evidence" value="ECO:0007669"/>
    <property type="project" value="InterPro"/>
</dbReference>
<dbReference type="GO" id="GO:0003700">
    <property type="term" value="F:DNA-binding transcription factor activity"/>
    <property type="evidence" value="ECO:0007669"/>
    <property type="project" value="TreeGrafter"/>
</dbReference>
<dbReference type="InterPro" id="IPR036638">
    <property type="entry name" value="HLH_DNA-bd_sf"/>
</dbReference>
<dbReference type="InterPro" id="IPR024097">
    <property type="entry name" value="bHLH_ZIP_TF"/>
</dbReference>
<evidence type="ECO:0000256" key="5">
    <source>
        <dbReference type="ARBA" id="ARBA00023242"/>
    </source>
</evidence>
<dbReference type="PANTHER" id="PTHR12565:SF367">
    <property type="entry name" value="TRANSCRIPTION FACTOR BHLH75"/>
    <property type="match status" value="1"/>
</dbReference>
<evidence type="ECO:0000259" key="7">
    <source>
        <dbReference type="PROSITE" id="PS50888"/>
    </source>
</evidence>
<dbReference type="Gene3D" id="4.10.280.10">
    <property type="entry name" value="Helix-loop-helix DNA-binding domain"/>
    <property type="match status" value="1"/>
</dbReference>
<reference evidence="8 9" key="1">
    <citation type="submission" date="2023-10" db="EMBL/GenBank/DDBJ databases">
        <title>Chromosome-scale genome assembly provides insights into flower coloration mechanisms of Canna indica.</title>
        <authorList>
            <person name="Li C."/>
        </authorList>
    </citation>
    <scope>NUCLEOTIDE SEQUENCE [LARGE SCALE GENOMIC DNA]</scope>
    <source>
        <tissue evidence="8">Flower</tissue>
    </source>
</reference>
<evidence type="ECO:0000313" key="8">
    <source>
        <dbReference type="EMBL" id="WOL18475.1"/>
    </source>
</evidence>
<keyword evidence="3" id="KW-0805">Transcription regulation</keyword>
<keyword evidence="5" id="KW-0539">Nucleus</keyword>
<evidence type="ECO:0000256" key="4">
    <source>
        <dbReference type="ARBA" id="ARBA00023163"/>
    </source>
</evidence>
<feature type="compositionally biased region" description="Basic and acidic residues" evidence="6">
    <location>
        <begin position="108"/>
        <end position="118"/>
    </location>
</feature>
<dbReference type="SUPFAM" id="SSF47459">
    <property type="entry name" value="HLH, helix-loop-helix DNA-binding domain"/>
    <property type="match status" value="1"/>
</dbReference>
<evidence type="ECO:0000256" key="2">
    <source>
        <dbReference type="ARBA" id="ARBA00005510"/>
    </source>
</evidence>
<name>A0AAQ3L160_9LILI</name>
<evidence type="ECO:0000256" key="6">
    <source>
        <dbReference type="SAM" id="MobiDB-lite"/>
    </source>
</evidence>
<dbReference type="AlphaFoldDB" id="A0AAQ3L160"/>
<evidence type="ECO:0000256" key="1">
    <source>
        <dbReference type="ARBA" id="ARBA00004123"/>
    </source>
</evidence>
<feature type="domain" description="BHLH" evidence="7">
    <location>
        <begin position="163"/>
        <end position="213"/>
    </location>
</feature>
<keyword evidence="4" id="KW-0804">Transcription</keyword>
<protein>
    <submittedName>
        <fullName evidence="8">Transcription factor bHLH75-like</fullName>
    </submittedName>
</protein>
<proteinExistence type="inferred from homology"/>
<feature type="compositionally biased region" description="Basic and acidic residues" evidence="6">
    <location>
        <begin position="144"/>
        <end position="155"/>
    </location>
</feature>
<dbReference type="Pfam" id="PF00010">
    <property type="entry name" value="HLH"/>
    <property type="match status" value="1"/>
</dbReference>
<gene>
    <name evidence="8" type="ORF">Cni_G27271</name>
</gene>
<evidence type="ECO:0000256" key="3">
    <source>
        <dbReference type="ARBA" id="ARBA00023015"/>
    </source>
</evidence>
<organism evidence="8 9">
    <name type="scientific">Canna indica</name>
    <name type="common">Indian-shot</name>
    <dbReference type="NCBI Taxonomy" id="4628"/>
    <lineage>
        <taxon>Eukaryota</taxon>
        <taxon>Viridiplantae</taxon>
        <taxon>Streptophyta</taxon>
        <taxon>Embryophyta</taxon>
        <taxon>Tracheophyta</taxon>
        <taxon>Spermatophyta</taxon>
        <taxon>Magnoliopsida</taxon>
        <taxon>Liliopsida</taxon>
        <taxon>Zingiberales</taxon>
        <taxon>Cannaceae</taxon>
        <taxon>Canna</taxon>
    </lineage>
</organism>
<accession>A0AAQ3L160</accession>
<dbReference type="PANTHER" id="PTHR12565">
    <property type="entry name" value="STEROL REGULATORY ELEMENT-BINDING PROTEIN"/>
    <property type="match status" value="1"/>
</dbReference>
<sequence length="274" mass="31018">MEEFVEEFDCLKHSLPFMEFEPNFELMSQLEELNGSVTENPCMGLMGFSTDFYLPKQSQFLVPAMDNFSSFSPAECQKPVEKPQIVAGSVGEQICGDRKRKAITVPDTDSRNYSELHPEAGLAETKNKKKNLQGSGSGKRSKSNSKDTEKSEQVVHVRARRGQATDSHSLAERERRKKINERMRRLQDHVPGCYKSMGMAKMLDEIITYVQSLQNQVEFLSMELSAARYSHDYRLDAQALAIAQVDEAHKALEADRLMREGYGDCTSFHSSVPF</sequence>
<dbReference type="EMBL" id="CP136898">
    <property type="protein sequence ID" value="WOL18475.1"/>
    <property type="molecule type" value="Genomic_DNA"/>
</dbReference>
<keyword evidence="9" id="KW-1185">Reference proteome</keyword>